<dbReference type="AlphaFoldDB" id="A0A2U3JZC0"/>
<feature type="compositionally biased region" description="Basic and acidic residues" evidence="4">
    <location>
        <begin position="1"/>
        <end position="11"/>
    </location>
</feature>
<dbReference type="InterPro" id="IPR003018">
    <property type="entry name" value="GAF"/>
</dbReference>
<organism evidence="7 8">
    <name type="scientific">Candidatus Sulfotelmatobacter kueseliae</name>
    <dbReference type="NCBI Taxonomy" id="2042962"/>
    <lineage>
        <taxon>Bacteria</taxon>
        <taxon>Pseudomonadati</taxon>
        <taxon>Acidobacteriota</taxon>
        <taxon>Terriglobia</taxon>
        <taxon>Terriglobales</taxon>
        <taxon>Candidatus Korobacteraceae</taxon>
        <taxon>Candidatus Sulfotelmatobacter</taxon>
    </lineage>
</organism>
<feature type="domain" description="GAF" evidence="5">
    <location>
        <begin position="104"/>
        <end position="247"/>
    </location>
</feature>
<dbReference type="Gene3D" id="3.40.630.40">
    <property type="entry name" value="Zn-dependent exopeptidases"/>
    <property type="match status" value="1"/>
</dbReference>
<evidence type="ECO:0000259" key="6">
    <source>
        <dbReference type="SMART" id="SM00646"/>
    </source>
</evidence>
<dbReference type="InterPro" id="IPR029016">
    <property type="entry name" value="GAF-like_dom_sf"/>
</dbReference>
<dbReference type="Pfam" id="PF01520">
    <property type="entry name" value="Amidase_3"/>
    <property type="match status" value="1"/>
</dbReference>
<dbReference type="EC" id="3.5.1.28" evidence="2"/>
<feature type="domain" description="MurNAc-LAA" evidence="6">
    <location>
        <begin position="648"/>
        <end position="811"/>
    </location>
</feature>
<dbReference type="GO" id="GO:0009253">
    <property type="term" value="P:peptidoglycan catabolic process"/>
    <property type="evidence" value="ECO:0007669"/>
    <property type="project" value="InterPro"/>
</dbReference>
<dbReference type="PANTHER" id="PTHR30404:SF0">
    <property type="entry name" value="N-ACETYLMURAMOYL-L-ALANINE AMIDASE AMIC"/>
    <property type="match status" value="1"/>
</dbReference>
<evidence type="ECO:0000256" key="2">
    <source>
        <dbReference type="ARBA" id="ARBA00011901"/>
    </source>
</evidence>
<feature type="region of interest" description="Disordered" evidence="4">
    <location>
        <begin position="1"/>
        <end position="58"/>
    </location>
</feature>
<dbReference type="Pfam" id="PF11741">
    <property type="entry name" value="AMIN"/>
    <property type="match status" value="1"/>
</dbReference>
<evidence type="ECO:0000313" key="8">
    <source>
        <dbReference type="Proteomes" id="UP000238701"/>
    </source>
</evidence>
<feature type="compositionally biased region" description="Basic and acidic residues" evidence="4">
    <location>
        <begin position="309"/>
        <end position="323"/>
    </location>
</feature>
<dbReference type="Pfam" id="PF13185">
    <property type="entry name" value="GAF_2"/>
    <property type="match status" value="1"/>
</dbReference>
<protein>
    <recommendedName>
        <fullName evidence="2">N-acetylmuramoyl-L-alanine amidase</fullName>
        <ecNumber evidence="2">3.5.1.28</ecNumber>
    </recommendedName>
</protein>
<dbReference type="SMART" id="SM00065">
    <property type="entry name" value="GAF"/>
    <property type="match status" value="1"/>
</dbReference>
<dbReference type="SMART" id="SM00646">
    <property type="entry name" value="Ami_3"/>
    <property type="match status" value="1"/>
</dbReference>
<dbReference type="Gene3D" id="3.30.450.40">
    <property type="match status" value="1"/>
</dbReference>
<feature type="compositionally biased region" description="Low complexity" evidence="4">
    <location>
        <begin position="705"/>
        <end position="718"/>
    </location>
</feature>
<feature type="region of interest" description="Disordered" evidence="4">
    <location>
        <begin position="381"/>
        <end position="434"/>
    </location>
</feature>
<dbReference type="PANTHER" id="PTHR30404">
    <property type="entry name" value="N-ACETYLMURAMOYL-L-ALANINE AMIDASE"/>
    <property type="match status" value="1"/>
</dbReference>
<reference evidence="8" key="1">
    <citation type="submission" date="2018-02" db="EMBL/GenBank/DDBJ databases">
        <authorList>
            <person name="Hausmann B."/>
        </authorList>
    </citation>
    <scope>NUCLEOTIDE SEQUENCE [LARGE SCALE GENOMIC DNA]</scope>
    <source>
        <strain evidence="8">Peat soil MAG SbA1</strain>
    </source>
</reference>
<dbReference type="CDD" id="cd02696">
    <property type="entry name" value="MurNAc-LAA"/>
    <property type="match status" value="1"/>
</dbReference>
<dbReference type="InterPro" id="IPR002508">
    <property type="entry name" value="MurNAc-LAA_cat"/>
</dbReference>
<dbReference type="OrthoDB" id="9806267at2"/>
<proteinExistence type="predicted"/>
<dbReference type="SUPFAM" id="SSF55781">
    <property type="entry name" value="GAF domain-like"/>
    <property type="match status" value="1"/>
</dbReference>
<comment type="catalytic activity">
    <reaction evidence="1">
        <text>Hydrolyzes the link between N-acetylmuramoyl residues and L-amino acid residues in certain cell-wall glycopeptides.</text>
        <dbReference type="EC" id="3.5.1.28"/>
    </reaction>
</comment>
<dbReference type="InterPro" id="IPR021731">
    <property type="entry name" value="AMIN_dom"/>
</dbReference>
<feature type="region of interest" description="Disordered" evidence="4">
    <location>
        <begin position="703"/>
        <end position="726"/>
    </location>
</feature>
<accession>A0A2U3JZC0</accession>
<keyword evidence="3 7" id="KW-0378">Hydrolase</keyword>
<sequence>MATIPTKHDVEATTPLAAASLSAWPQGQSAPSSTGRSHQGSPPQDHSGPDQPGQKPSQRDALQALLAFSALHEQVRRRKGLAAKLNGFDAAAPVPEFEPDELFVLDEVLQLVAERAVAITGADGLAIALAENNEIVLRASAGTVRPDVGARIDRDSAFSGACFRQAQVVSCDDTETDTRVNLQTCRRLGARSMIAVPLCGRRRVIGVLEAFFAWPFGFNDSDIRNLTLLAELVVGALKPEDEDRFVQSAQAAATQLEAPRPPAVAPAAVALPKPVRVEPAAPITLLPAKAAAAETASAPAPAISDEPAGEAKKAPETKTKETVAAETAPEPALTFGQLEPASHRPGMVVLLLCIVVAAAIAAGVWWKWNSLQLGNEMVTGRSTTKPSAAQPHDAAAAPETPPAATANPAAGASASPQTTADAGEPVLTPATPEELAKFPHVTGIRRWSSADSSTVVLDLEEQVQYEAHRLASPDRIYFDLHDTQLAPDLAGKSIEVGDALLARIRVAQPVPGVTRVVLEIKSDSNFSVSLEPNPYRLVVEVRKIGATPKGAVNLFPNTEAEKNKLAIVVPPPTRQDLQLRTRLPKLRIVVDAGHGGWDLGTVGRRGLLEKDLVLEISQRLGKLLESRLGADVILTRNDDNYIPLDDRAEIANQAQADLFVSVHANYSDLASARGVETYYTNSFSAPGAKETGSNATLQPTSVKDASANASGNGAKSAATPSLSPAELHERIEQSRQLAMSVQRSLYGTLSVQNPGLRDRGIKEAGFVVLTESAMPGILAEVSFVSSPTDEQKLRSDGYREQIAEALYKGIARYAASSRGVKVAVKQLPAASSQMPGLKASVPASQ</sequence>
<feature type="compositionally biased region" description="Low complexity" evidence="4">
    <location>
        <begin position="12"/>
        <end position="25"/>
    </location>
</feature>
<evidence type="ECO:0000256" key="3">
    <source>
        <dbReference type="ARBA" id="ARBA00022801"/>
    </source>
</evidence>
<evidence type="ECO:0000256" key="1">
    <source>
        <dbReference type="ARBA" id="ARBA00001561"/>
    </source>
</evidence>
<dbReference type="GO" id="GO:0030288">
    <property type="term" value="C:outer membrane-bounded periplasmic space"/>
    <property type="evidence" value="ECO:0007669"/>
    <property type="project" value="TreeGrafter"/>
</dbReference>
<dbReference type="Proteomes" id="UP000238701">
    <property type="component" value="Unassembled WGS sequence"/>
</dbReference>
<feature type="compositionally biased region" description="Polar residues" evidence="4">
    <location>
        <begin position="26"/>
        <end position="44"/>
    </location>
</feature>
<dbReference type="EMBL" id="OMOD01000012">
    <property type="protein sequence ID" value="SPF32667.1"/>
    <property type="molecule type" value="Genomic_DNA"/>
</dbReference>
<feature type="region of interest" description="Disordered" evidence="4">
    <location>
        <begin position="297"/>
        <end position="328"/>
    </location>
</feature>
<dbReference type="Gene3D" id="2.60.40.3500">
    <property type="match status" value="1"/>
</dbReference>
<evidence type="ECO:0000256" key="4">
    <source>
        <dbReference type="SAM" id="MobiDB-lite"/>
    </source>
</evidence>
<feature type="compositionally biased region" description="Low complexity" evidence="4">
    <location>
        <begin position="386"/>
        <end position="416"/>
    </location>
</feature>
<evidence type="ECO:0000313" key="7">
    <source>
        <dbReference type="EMBL" id="SPF32667.1"/>
    </source>
</evidence>
<dbReference type="SUPFAM" id="SSF53187">
    <property type="entry name" value="Zn-dependent exopeptidases"/>
    <property type="match status" value="1"/>
</dbReference>
<dbReference type="InterPro" id="IPR050695">
    <property type="entry name" value="N-acetylmuramoyl_amidase_3"/>
</dbReference>
<evidence type="ECO:0000259" key="5">
    <source>
        <dbReference type="SMART" id="SM00065"/>
    </source>
</evidence>
<feature type="compositionally biased region" description="Low complexity" evidence="4">
    <location>
        <begin position="297"/>
        <end position="306"/>
    </location>
</feature>
<name>A0A2U3JZC0_9BACT</name>
<dbReference type="GO" id="GO:0008745">
    <property type="term" value="F:N-acetylmuramoyl-L-alanine amidase activity"/>
    <property type="evidence" value="ECO:0007669"/>
    <property type="project" value="UniProtKB-EC"/>
</dbReference>
<gene>
    <name evidence="7" type="ORF">SBA1_1090002</name>
</gene>